<dbReference type="InterPro" id="IPR022644">
    <property type="entry name" value="De-COase2_N"/>
</dbReference>
<protein>
    <submittedName>
        <fullName evidence="5">Decarboxylase</fullName>
    </submittedName>
</protein>
<evidence type="ECO:0000313" key="5">
    <source>
        <dbReference type="EMBL" id="PAU46092.1"/>
    </source>
</evidence>
<dbReference type="Gene3D" id="2.40.37.10">
    <property type="entry name" value="Lyase, Ornithine Decarboxylase, Chain A, domain 1"/>
    <property type="match status" value="1"/>
</dbReference>
<dbReference type="Pfam" id="PF02784">
    <property type="entry name" value="Orn_Arg_deC_N"/>
    <property type="match status" value="1"/>
</dbReference>
<evidence type="ECO:0000256" key="1">
    <source>
        <dbReference type="ARBA" id="ARBA00001933"/>
    </source>
</evidence>
<gene>
    <name evidence="5" type="ORF">CK936_25980</name>
</gene>
<dbReference type="AlphaFoldDB" id="A0A2A2D453"/>
<sequence>MSRTSTELTERFGSPLYVYDLDRLREARRALRAALPPEFTLFYSLKANPHPELARALGEGEGACRAEVSSTGELASALRAGFPAAEILYSGPGKTTGELHEAIGCGVRQFSVESLTDLRRVGAVAEAHDTVADCLLRVNSEAGGASTSIRMTGTPSQFGIDAETLADSATDLLSVPGTRVVGAHFFPLSNSRDEENLISEFRQSIETAARLRDELGLPMRFLDIGGGFAAPYATPGPRPVYEKLRHELESALDLHFPGWREGSVEIACESGRYLVGGCGELRTTVTNIKESRGRKFVILDAGINTFGGMAGLGRLLPLAIDVDAAAPGDAADPAAPVSPAETVSLVGPLCTPGDVLGRNVRVPALTEGDVVTIPNAGAYGVTASLLHFLSRPAPGEVVVSGGEVVSATRLDSVRSVLTG</sequence>
<name>A0A2A2D453_9ACTN</name>
<proteinExistence type="predicted"/>
<evidence type="ECO:0000256" key="2">
    <source>
        <dbReference type="ARBA" id="ARBA00022898"/>
    </source>
</evidence>
<dbReference type="Pfam" id="PF00278">
    <property type="entry name" value="Orn_DAP_Arg_deC"/>
    <property type="match status" value="1"/>
</dbReference>
<evidence type="ECO:0000259" key="3">
    <source>
        <dbReference type="Pfam" id="PF00278"/>
    </source>
</evidence>
<dbReference type="SUPFAM" id="SSF50621">
    <property type="entry name" value="Alanine racemase C-terminal domain-like"/>
    <property type="match status" value="1"/>
</dbReference>
<dbReference type="SUPFAM" id="SSF51419">
    <property type="entry name" value="PLP-binding barrel"/>
    <property type="match status" value="1"/>
</dbReference>
<evidence type="ECO:0000259" key="4">
    <source>
        <dbReference type="Pfam" id="PF02784"/>
    </source>
</evidence>
<evidence type="ECO:0000313" key="6">
    <source>
        <dbReference type="Proteomes" id="UP000218944"/>
    </source>
</evidence>
<dbReference type="InterPro" id="IPR022643">
    <property type="entry name" value="De-COase2_C"/>
</dbReference>
<dbReference type="InterPro" id="IPR029066">
    <property type="entry name" value="PLP-binding_barrel"/>
</dbReference>
<dbReference type="EMBL" id="NSJV01000496">
    <property type="protein sequence ID" value="PAU46092.1"/>
    <property type="molecule type" value="Genomic_DNA"/>
</dbReference>
<accession>A0A2A2D453</accession>
<comment type="caution">
    <text evidence="5">The sequence shown here is derived from an EMBL/GenBank/DDBJ whole genome shotgun (WGS) entry which is preliminary data.</text>
</comment>
<comment type="cofactor">
    <cofactor evidence="1">
        <name>pyridoxal 5'-phosphate</name>
        <dbReference type="ChEBI" id="CHEBI:597326"/>
    </cofactor>
</comment>
<dbReference type="GO" id="GO:0008836">
    <property type="term" value="F:diaminopimelate decarboxylase activity"/>
    <property type="evidence" value="ECO:0007669"/>
    <property type="project" value="TreeGrafter"/>
</dbReference>
<keyword evidence="6" id="KW-1185">Reference proteome</keyword>
<dbReference type="PANTHER" id="PTHR43727">
    <property type="entry name" value="DIAMINOPIMELATE DECARBOXYLASE"/>
    <property type="match status" value="1"/>
</dbReference>
<organism evidence="5 6">
    <name type="scientific">Streptomyces albireticuli</name>
    <dbReference type="NCBI Taxonomy" id="1940"/>
    <lineage>
        <taxon>Bacteria</taxon>
        <taxon>Bacillati</taxon>
        <taxon>Actinomycetota</taxon>
        <taxon>Actinomycetes</taxon>
        <taxon>Kitasatosporales</taxon>
        <taxon>Streptomycetaceae</taxon>
        <taxon>Streptomyces</taxon>
    </lineage>
</organism>
<dbReference type="PANTHER" id="PTHR43727:SF2">
    <property type="entry name" value="GROUP IV DECARBOXYLASE"/>
    <property type="match status" value="1"/>
</dbReference>
<dbReference type="RefSeq" id="WP_095583402.1">
    <property type="nucleotide sequence ID" value="NZ_JAJQQQ010000001.1"/>
</dbReference>
<reference evidence="5 6" key="1">
    <citation type="submission" date="2017-08" db="EMBL/GenBank/DDBJ databases">
        <title>Genome sequence of Streptomyces albireticuli NRRL B-1670.</title>
        <authorList>
            <person name="Graham D.E."/>
            <person name="Mahan K.M."/>
            <person name="Klingeman D.M."/>
            <person name="Hettich R.L."/>
            <person name="Parry R.J."/>
            <person name="Spain J.C."/>
        </authorList>
    </citation>
    <scope>NUCLEOTIDE SEQUENCE [LARGE SCALE GENOMIC DNA]</scope>
    <source>
        <strain evidence="5 6">NRRL B-1670</strain>
    </source>
</reference>
<feature type="domain" description="Orn/DAP/Arg decarboxylase 2 N-terminal" evidence="4">
    <location>
        <begin position="22"/>
        <end position="275"/>
    </location>
</feature>
<dbReference type="InterPro" id="IPR009006">
    <property type="entry name" value="Ala_racemase/Decarboxylase_C"/>
</dbReference>
<dbReference type="Proteomes" id="UP000218944">
    <property type="component" value="Unassembled WGS sequence"/>
</dbReference>
<dbReference type="GO" id="GO:0009089">
    <property type="term" value="P:lysine biosynthetic process via diaminopimelate"/>
    <property type="evidence" value="ECO:0007669"/>
    <property type="project" value="TreeGrafter"/>
</dbReference>
<feature type="domain" description="Orn/DAP/Arg decarboxylase 2 C-terminal" evidence="3">
    <location>
        <begin position="17"/>
        <end position="377"/>
    </location>
</feature>
<dbReference type="Gene3D" id="3.20.20.10">
    <property type="entry name" value="Alanine racemase"/>
    <property type="match status" value="1"/>
</dbReference>
<keyword evidence="2" id="KW-0663">Pyridoxal phosphate</keyword>